<gene>
    <name evidence="3" type="ORF">ACFOYY_03315</name>
</gene>
<sequence length="141" mass="15644">MTTHHSGSGDTATMPTDVNARLSFFDRFATKAAAFVSGAWFFAMCVLLVLIWAPSYFLFGDVDTWQLIINTATTIVTFLLVALLQNTQRRADEALQHKLNAIADALADLMKQVAADRQLKQLHEDMRELRAAVGLENKEGT</sequence>
<proteinExistence type="predicted"/>
<evidence type="ECO:0000256" key="2">
    <source>
        <dbReference type="SAM" id="Phobius"/>
    </source>
</evidence>
<comment type="caution">
    <text evidence="3">The sequence shown here is derived from an EMBL/GenBank/DDBJ whole genome shotgun (WGS) entry which is preliminary data.</text>
</comment>
<dbReference type="EMBL" id="JBHSBC010000002">
    <property type="protein sequence ID" value="MFC3979133.1"/>
    <property type="molecule type" value="Genomic_DNA"/>
</dbReference>
<keyword evidence="2" id="KW-0812">Transmembrane</keyword>
<protein>
    <submittedName>
        <fullName evidence="3">Low affinity iron permease family protein</fullName>
    </submittedName>
</protein>
<feature type="transmembrane region" description="Helical" evidence="2">
    <location>
        <begin position="65"/>
        <end position="84"/>
    </location>
</feature>
<keyword evidence="2" id="KW-1133">Transmembrane helix</keyword>
<reference evidence="4" key="1">
    <citation type="journal article" date="2019" name="Int. J. Syst. Evol. Microbiol.">
        <title>The Global Catalogue of Microorganisms (GCM) 10K type strain sequencing project: providing services to taxonomists for standard genome sequencing and annotation.</title>
        <authorList>
            <consortium name="The Broad Institute Genomics Platform"/>
            <consortium name="The Broad Institute Genome Sequencing Center for Infectious Disease"/>
            <person name="Wu L."/>
            <person name="Ma J."/>
        </authorList>
    </citation>
    <scope>NUCLEOTIDE SEQUENCE [LARGE SCALE GENOMIC DNA]</scope>
    <source>
        <strain evidence="4">TBRC 7912</strain>
    </source>
</reference>
<feature type="transmembrane region" description="Helical" evidence="2">
    <location>
        <begin position="32"/>
        <end position="53"/>
    </location>
</feature>
<feature type="coiled-coil region" evidence="1">
    <location>
        <begin position="112"/>
        <end position="139"/>
    </location>
</feature>
<evidence type="ECO:0000313" key="3">
    <source>
        <dbReference type="EMBL" id="MFC3979133.1"/>
    </source>
</evidence>
<keyword evidence="4" id="KW-1185">Reference proteome</keyword>
<evidence type="ECO:0000313" key="4">
    <source>
        <dbReference type="Proteomes" id="UP001595698"/>
    </source>
</evidence>
<dbReference type="RefSeq" id="WP_386187715.1">
    <property type="nucleotide sequence ID" value="NZ_JBHSBC010000002.1"/>
</dbReference>
<evidence type="ECO:0000256" key="1">
    <source>
        <dbReference type="SAM" id="Coils"/>
    </source>
</evidence>
<organism evidence="3 4">
    <name type="scientific">Streptosporangium jomthongense</name>
    <dbReference type="NCBI Taxonomy" id="1193683"/>
    <lineage>
        <taxon>Bacteria</taxon>
        <taxon>Bacillati</taxon>
        <taxon>Actinomycetota</taxon>
        <taxon>Actinomycetes</taxon>
        <taxon>Streptosporangiales</taxon>
        <taxon>Streptosporangiaceae</taxon>
        <taxon>Streptosporangium</taxon>
    </lineage>
</organism>
<keyword evidence="1" id="KW-0175">Coiled coil</keyword>
<dbReference type="Proteomes" id="UP001595698">
    <property type="component" value="Unassembled WGS sequence"/>
</dbReference>
<name>A0ABV8EVJ9_9ACTN</name>
<dbReference type="InterPro" id="IPR007251">
    <property type="entry name" value="Iron_permease_Fet4"/>
</dbReference>
<dbReference type="Pfam" id="PF04120">
    <property type="entry name" value="Iron_permease"/>
    <property type="match status" value="1"/>
</dbReference>
<keyword evidence="2" id="KW-0472">Membrane</keyword>
<accession>A0ABV8EVJ9</accession>